<evidence type="ECO:0000256" key="1">
    <source>
        <dbReference type="SAM" id="Phobius"/>
    </source>
</evidence>
<feature type="domain" description="MGAT4 conserved region" evidence="2">
    <location>
        <begin position="83"/>
        <end position="247"/>
    </location>
</feature>
<keyword evidence="4" id="KW-1185">Reference proteome</keyword>
<comment type="caution">
    <text evidence="3">The sequence shown here is derived from an EMBL/GenBank/DDBJ whole genome shotgun (WGS) entry which is preliminary data.</text>
</comment>
<keyword evidence="1" id="KW-0812">Transmembrane</keyword>
<dbReference type="GO" id="GO:0006506">
    <property type="term" value="P:GPI anchor biosynthetic process"/>
    <property type="evidence" value="ECO:0007669"/>
    <property type="project" value="InterPro"/>
</dbReference>
<dbReference type="AlphaFoldDB" id="A0A8K0RZM1"/>
<dbReference type="InterPro" id="IPR057279">
    <property type="entry name" value="MGAT4"/>
</dbReference>
<keyword evidence="1" id="KW-1133">Transmembrane helix</keyword>
<organism evidence="3 4">
    <name type="scientific">Fusarium tricinctum</name>
    <dbReference type="NCBI Taxonomy" id="61284"/>
    <lineage>
        <taxon>Eukaryota</taxon>
        <taxon>Fungi</taxon>
        <taxon>Dikarya</taxon>
        <taxon>Ascomycota</taxon>
        <taxon>Pezizomycotina</taxon>
        <taxon>Sordariomycetes</taxon>
        <taxon>Hypocreomycetidae</taxon>
        <taxon>Hypocreales</taxon>
        <taxon>Nectriaceae</taxon>
        <taxon>Fusarium</taxon>
        <taxon>Fusarium tricinctum species complex</taxon>
    </lineage>
</organism>
<feature type="transmembrane region" description="Helical" evidence="1">
    <location>
        <begin position="307"/>
        <end position="326"/>
    </location>
</feature>
<dbReference type="EMBL" id="JAGPXF010000003">
    <property type="protein sequence ID" value="KAH7251350.1"/>
    <property type="molecule type" value="Genomic_DNA"/>
</dbReference>
<dbReference type="GO" id="GO:0000139">
    <property type="term" value="C:Golgi membrane"/>
    <property type="evidence" value="ECO:0007669"/>
    <property type="project" value="InterPro"/>
</dbReference>
<dbReference type="GO" id="GO:0016757">
    <property type="term" value="F:glycosyltransferase activity"/>
    <property type="evidence" value="ECO:0007669"/>
    <property type="project" value="InterPro"/>
</dbReference>
<sequence length="424" mass="48295">MLLPRNRKLLAVYASFASVWVLLFQVCRLYTYSDPSSFFYDHHRAYETKYTDIREKQADDFLALANHEPIEELSNISLINNDAVTRSSQEKRFCIGIPSVRRENEQFLPKALASLVQGLSIEERQTIYITVLLADDDPTNNPAFGQTWLDRLADEVLFYGNGSLPGSSENYNAVMGTHSNSAQELTRNDRVHRDYATLMASCQTREAEYFVLIEDDVIAAQHWLERLSNGLDILERTEDPHTWLYLRLFYSETYLGWNSEEWPTYLTHSVYLFSVVLVLYLLFVALDSARRSHTLHLKSIAWNIPHLTFWTASFIALYFLAGRLAVDPYPAGVHEMSNYGCCAQGLVIPHQHLNNLGSALRAAPEGVAGDSFIEGYADEHGLKKYAITPSVLQHIGIRGSSDSDSTKKLTWNFSFEKIEDEALR</sequence>
<dbReference type="PANTHER" id="PTHR31410:SF1">
    <property type="entry name" value="POST-GPI ATTACHMENT TO PROTEINS FACTOR 4"/>
    <property type="match status" value="1"/>
</dbReference>
<proteinExistence type="predicted"/>
<evidence type="ECO:0000259" key="2">
    <source>
        <dbReference type="Pfam" id="PF04666"/>
    </source>
</evidence>
<dbReference type="Proteomes" id="UP000813427">
    <property type="component" value="Unassembled WGS sequence"/>
</dbReference>
<dbReference type="InterPro" id="IPR029675">
    <property type="entry name" value="PGAP4"/>
</dbReference>
<dbReference type="PANTHER" id="PTHR31410">
    <property type="entry name" value="TRANSMEMBRANE PROTEIN 246"/>
    <property type="match status" value="1"/>
</dbReference>
<gene>
    <name evidence="3" type="ORF">BKA59DRAFT_524540</name>
</gene>
<dbReference type="Pfam" id="PF04666">
    <property type="entry name" value="MGAT4_cons"/>
    <property type="match status" value="1"/>
</dbReference>
<protein>
    <submittedName>
        <fullName evidence="3">Region-domain-containing protein</fullName>
    </submittedName>
</protein>
<accession>A0A8K0RZM1</accession>
<dbReference type="CDD" id="cd22189">
    <property type="entry name" value="PGAP4-like_fungal"/>
    <property type="match status" value="1"/>
</dbReference>
<name>A0A8K0RZM1_9HYPO</name>
<keyword evidence="1" id="KW-0472">Membrane</keyword>
<evidence type="ECO:0000313" key="4">
    <source>
        <dbReference type="Proteomes" id="UP000813427"/>
    </source>
</evidence>
<reference evidence="3" key="1">
    <citation type="journal article" date="2021" name="Nat. Commun.">
        <title>Genetic determinants of endophytism in the Arabidopsis root mycobiome.</title>
        <authorList>
            <person name="Mesny F."/>
            <person name="Miyauchi S."/>
            <person name="Thiergart T."/>
            <person name="Pickel B."/>
            <person name="Atanasova L."/>
            <person name="Karlsson M."/>
            <person name="Huettel B."/>
            <person name="Barry K.W."/>
            <person name="Haridas S."/>
            <person name="Chen C."/>
            <person name="Bauer D."/>
            <person name="Andreopoulos W."/>
            <person name="Pangilinan J."/>
            <person name="LaButti K."/>
            <person name="Riley R."/>
            <person name="Lipzen A."/>
            <person name="Clum A."/>
            <person name="Drula E."/>
            <person name="Henrissat B."/>
            <person name="Kohler A."/>
            <person name="Grigoriev I.V."/>
            <person name="Martin F.M."/>
            <person name="Hacquard S."/>
        </authorList>
    </citation>
    <scope>NUCLEOTIDE SEQUENCE</scope>
    <source>
        <strain evidence="3">MPI-SDFR-AT-0068</strain>
    </source>
</reference>
<dbReference type="OrthoDB" id="2016523at2759"/>
<evidence type="ECO:0000313" key="3">
    <source>
        <dbReference type="EMBL" id="KAH7251350.1"/>
    </source>
</evidence>
<feature type="transmembrane region" description="Helical" evidence="1">
    <location>
        <begin position="265"/>
        <end position="286"/>
    </location>
</feature>